<evidence type="ECO:0000313" key="3">
    <source>
        <dbReference type="Proteomes" id="UP000245523"/>
    </source>
</evidence>
<feature type="transmembrane region" description="Helical" evidence="1">
    <location>
        <begin position="21"/>
        <end position="39"/>
    </location>
</feature>
<name>A0ABX5LI47_9BACT</name>
<keyword evidence="1" id="KW-1133">Transmembrane helix</keyword>
<keyword evidence="1" id="KW-0472">Membrane</keyword>
<reference evidence="2 3" key="1">
    <citation type="submission" date="2018-05" db="EMBL/GenBank/DDBJ databases">
        <title>Animal gut microbial communities from fecal samples from Wisconsin, USA.</title>
        <authorList>
            <person name="Neumann A."/>
        </authorList>
    </citation>
    <scope>NUCLEOTIDE SEQUENCE [LARGE SCALE GENOMIC DNA]</scope>
    <source>
        <strain evidence="2 3">UWS4</strain>
    </source>
</reference>
<gene>
    <name evidence="2" type="ORF">B0H50_13228</name>
</gene>
<dbReference type="Proteomes" id="UP000245523">
    <property type="component" value="Unassembled WGS sequence"/>
</dbReference>
<keyword evidence="1" id="KW-0812">Transmembrane</keyword>
<evidence type="ECO:0000313" key="2">
    <source>
        <dbReference type="EMBL" id="PWK93128.1"/>
    </source>
</evidence>
<comment type="caution">
    <text evidence="2">The sequence shown here is derived from an EMBL/GenBank/DDBJ whole genome shotgun (WGS) entry which is preliminary data.</text>
</comment>
<dbReference type="RefSeq" id="WP_106198446.1">
    <property type="nucleotide sequence ID" value="NZ_JAXEIU010000039.1"/>
</dbReference>
<proteinExistence type="predicted"/>
<dbReference type="EMBL" id="QGHD01000032">
    <property type="protein sequence ID" value="PWK93128.1"/>
    <property type="molecule type" value="Genomic_DNA"/>
</dbReference>
<protein>
    <submittedName>
        <fullName evidence="2">Uncharacterized protein</fullName>
    </submittedName>
</protein>
<sequence length="263" mass="30760">MAGDKFHSIGEILRSRINTPLVWGILLLTLALTVLFYFSQKQQQEVYNRYIETLSDYKFFASRIMQKMERVRIAPETDPAPLMSSLRGLRETAVSVYAASENARSVTWMPEEREFERFENAAIGWVASVNRYIPQRVEWLDSAGILLKTLNRWNVIFAEPLVTQIDSARMGFAVVPDSLQMKKLPDSLRIRFIKLLEKNAEMTALWNRIDSDESLVRCDNLLQAFKMQSLQNREMKFWIQQVFYLISIVLLLFTLFFVVRSRK</sequence>
<organism evidence="2 3">
    <name type="scientific">Hallerella porci</name>
    <dbReference type="NCBI Taxonomy" id="1945871"/>
    <lineage>
        <taxon>Bacteria</taxon>
        <taxon>Pseudomonadati</taxon>
        <taxon>Fibrobacterota</taxon>
        <taxon>Fibrobacteria</taxon>
        <taxon>Fibrobacterales</taxon>
        <taxon>Fibrobacteraceae</taxon>
        <taxon>Hallerella</taxon>
    </lineage>
</organism>
<accession>A0ABX5LI47</accession>
<evidence type="ECO:0000256" key="1">
    <source>
        <dbReference type="SAM" id="Phobius"/>
    </source>
</evidence>
<keyword evidence="3" id="KW-1185">Reference proteome</keyword>
<feature type="transmembrane region" description="Helical" evidence="1">
    <location>
        <begin position="237"/>
        <end position="259"/>
    </location>
</feature>